<name>A0A4Q4ISN9_9SPHN</name>
<accession>A0A4Q4ISN9</accession>
<feature type="transmembrane region" description="Helical" evidence="1">
    <location>
        <begin position="67"/>
        <end position="86"/>
    </location>
</feature>
<protein>
    <submittedName>
        <fullName evidence="2">Uncharacterized protein</fullName>
    </submittedName>
</protein>
<feature type="transmembrane region" description="Helical" evidence="1">
    <location>
        <begin position="137"/>
        <end position="156"/>
    </location>
</feature>
<dbReference type="AlphaFoldDB" id="A0A4Q4ISN9"/>
<proteinExistence type="predicted"/>
<reference evidence="2 3" key="1">
    <citation type="submission" date="2019-02" db="EMBL/GenBank/DDBJ databases">
        <authorList>
            <person name="Feng G."/>
        </authorList>
    </citation>
    <scope>NUCLEOTIDE SEQUENCE [LARGE SCALE GENOMIC DNA]</scope>
    <source>
        <strain evidence="2 3">DSM 26779</strain>
    </source>
</reference>
<sequence>MRSPETFIRKLLAKDPHPGVSGLIIASLYLGFLCAFAAMIAVAALHIFKQHAVIVGGAMHLTDEGRILLYLLLAGMYFGSVVLRGVGKALLRSKYMPWAWLLATGIVAGIGMGIFTVRINSAISALHGGATNSNGVVLAFFGVWLLFVGIAVSGIADEAADRIANWTKRWIAA</sequence>
<dbReference type="RefSeq" id="WP_129965707.1">
    <property type="nucleotide sequence ID" value="NZ_JACBZE010000023.1"/>
</dbReference>
<evidence type="ECO:0000313" key="2">
    <source>
        <dbReference type="EMBL" id="RYL96483.1"/>
    </source>
</evidence>
<dbReference type="Proteomes" id="UP000292734">
    <property type="component" value="Unassembled WGS sequence"/>
</dbReference>
<gene>
    <name evidence="2" type="ORF">EWH08_19690</name>
</gene>
<dbReference type="EMBL" id="SEOM01000020">
    <property type="protein sequence ID" value="RYL96483.1"/>
    <property type="molecule type" value="Genomic_DNA"/>
</dbReference>
<feature type="transmembrane region" description="Helical" evidence="1">
    <location>
        <begin position="20"/>
        <end position="47"/>
    </location>
</feature>
<organism evidence="2 3">
    <name type="scientific">Sphingobium indicum</name>
    <dbReference type="NCBI Taxonomy" id="332055"/>
    <lineage>
        <taxon>Bacteria</taxon>
        <taxon>Pseudomonadati</taxon>
        <taxon>Pseudomonadota</taxon>
        <taxon>Alphaproteobacteria</taxon>
        <taxon>Sphingomonadales</taxon>
        <taxon>Sphingomonadaceae</taxon>
        <taxon>Sphingobium</taxon>
    </lineage>
</organism>
<keyword evidence="1" id="KW-0472">Membrane</keyword>
<keyword evidence="1" id="KW-0812">Transmembrane</keyword>
<keyword evidence="1" id="KW-1133">Transmembrane helix</keyword>
<feature type="transmembrane region" description="Helical" evidence="1">
    <location>
        <begin position="98"/>
        <end position="117"/>
    </location>
</feature>
<evidence type="ECO:0000256" key="1">
    <source>
        <dbReference type="SAM" id="Phobius"/>
    </source>
</evidence>
<comment type="caution">
    <text evidence="2">The sequence shown here is derived from an EMBL/GenBank/DDBJ whole genome shotgun (WGS) entry which is preliminary data.</text>
</comment>
<evidence type="ECO:0000313" key="3">
    <source>
        <dbReference type="Proteomes" id="UP000292734"/>
    </source>
</evidence>